<dbReference type="EMBL" id="JACRTD010000002">
    <property type="protein sequence ID" value="MBC8584439.1"/>
    <property type="molecule type" value="Genomic_DNA"/>
</dbReference>
<comment type="similarity">
    <text evidence="1">Belongs to the ComF/GntX family.</text>
</comment>
<proteinExistence type="inferred from homology"/>
<organism evidence="4 5">
    <name type="scientific">Youxingia wuxianensis</name>
    <dbReference type="NCBI Taxonomy" id="2763678"/>
    <lineage>
        <taxon>Bacteria</taxon>
        <taxon>Bacillati</taxon>
        <taxon>Bacillota</taxon>
        <taxon>Clostridia</taxon>
        <taxon>Eubacteriales</taxon>
        <taxon>Oscillospiraceae</taxon>
        <taxon>Youxingia</taxon>
    </lineage>
</organism>
<accession>A0A926EQD0</accession>
<dbReference type="InterPro" id="IPR051910">
    <property type="entry name" value="ComF/GntX_DNA_util-trans"/>
</dbReference>
<dbReference type="Proteomes" id="UP000623678">
    <property type="component" value="Unassembled WGS sequence"/>
</dbReference>
<dbReference type="AlphaFoldDB" id="A0A926EQD0"/>
<dbReference type="PANTHER" id="PTHR47505:SF1">
    <property type="entry name" value="DNA UTILIZATION PROTEIN YHGH"/>
    <property type="match status" value="1"/>
</dbReference>
<dbReference type="SUPFAM" id="SSF53271">
    <property type="entry name" value="PRTase-like"/>
    <property type="match status" value="1"/>
</dbReference>
<dbReference type="Gene3D" id="3.40.50.2020">
    <property type="match status" value="1"/>
</dbReference>
<name>A0A926EQD0_9FIRM</name>
<dbReference type="CDD" id="cd06223">
    <property type="entry name" value="PRTases_typeI"/>
    <property type="match status" value="1"/>
</dbReference>
<dbReference type="PANTHER" id="PTHR47505">
    <property type="entry name" value="DNA UTILIZATION PROTEIN YHGH"/>
    <property type="match status" value="1"/>
</dbReference>
<dbReference type="Pfam" id="PF00156">
    <property type="entry name" value="Pribosyltran"/>
    <property type="match status" value="1"/>
</dbReference>
<dbReference type="Pfam" id="PF18912">
    <property type="entry name" value="DZR_2"/>
    <property type="match status" value="1"/>
</dbReference>
<dbReference type="RefSeq" id="WP_262394273.1">
    <property type="nucleotide sequence ID" value="NZ_JACRTD010000002.1"/>
</dbReference>
<reference evidence="4" key="1">
    <citation type="submission" date="2020-08" db="EMBL/GenBank/DDBJ databases">
        <title>Genome public.</title>
        <authorList>
            <person name="Liu C."/>
            <person name="Sun Q."/>
        </authorList>
    </citation>
    <scope>NUCLEOTIDE SEQUENCE</scope>
    <source>
        <strain evidence="4">NSJ-64</strain>
    </source>
</reference>
<evidence type="ECO:0000313" key="4">
    <source>
        <dbReference type="EMBL" id="MBC8584439.1"/>
    </source>
</evidence>
<dbReference type="InterPro" id="IPR044005">
    <property type="entry name" value="DZR_2"/>
</dbReference>
<gene>
    <name evidence="4" type="ORF">H8705_02450</name>
</gene>
<evidence type="ECO:0000259" key="2">
    <source>
        <dbReference type="Pfam" id="PF00156"/>
    </source>
</evidence>
<sequence>MNNKLLNTILLMLFPHKCFYCGKVLADEGYVCEQCVSIIPYTGEELCPICGKQEEDCLCQQAPTAYDGCTSALFYTREAAYGIHRYKYEGKSYYADYLAKLMAEKFSLRYGDTPIDLITYVPMHKTKRKQRGFCQTKLLADRLAQKLEILLDDSILVNTGRGNVQMEQHSLKARQENVKISFKLAKGASVSEKTVLLVDDVLTTGSTLNRCAALLKKAGAREVYCITAAVTRKKEKKAAGSGEC</sequence>
<evidence type="ECO:0000313" key="5">
    <source>
        <dbReference type="Proteomes" id="UP000623678"/>
    </source>
</evidence>
<protein>
    <submittedName>
        <fullName evidence="4">ComF family protein</fullName>
    </submittedName>
</protein>
<feature type="domain" description="Phosphoribosyltransferase" evidence="2">
    <location>
        <begin position="139"/>
        <end position="236"/>
    </location>
</feature>
<evidence type="ECO:0000256" key="1">
    <source>
        <dbReference type="ARBA" id="ARBA00008007"/>
    </source>
</evidence>
<evidence type="ECO:0000259" key="3">
    <source>
        <dbReference type="Pfam" id="PF18912"/>
    </source>
</evidence>
<dbReference type="InterPro" id="IPR029057">
    <property type="entry name" value="PRTase-like"/>
</dbReference>
<keyword evidence="5" id="KW-1185">Reference proteome</keyword>
<comment type="caution">
    <text evidence="4">The sequence shown here is derived from an EMBL/GenBank/DDBJ whole genome shotgun (WGS) entry which is preliminary data.</text>
</comment>
<dbReference type="InterPro" id="IPR000836">
    <property type="entry name" value="PRTase_dom"/>
</dbReference>
<feature type="domain" description="Double zinc ribbon" evidence="3">
    <location>
        <begin position="10"/>
        <end position="56"/>
    </location>
</feature>